<keyword evidence="1" id="KW-0732">Signal</keyword>
<sequence length="638" mass="69723">MKKFYVLTCCFLVANFAFAQLNGSYVIGGPPSDYTTIKNAVTDLTTVGISGPVVFNIKDGTYTEQNINITAIAGTSAANTVTFQSESLNAENVTVKGNKIFVVRDGAQYITFKHLKLDTYTNSNLFRRAFDVLGPTTSHITISHCKFVGGSSSLTSETFNGNETNRFTHTFMLISNPSHLTISNNDFGTIGAVIFKQGLTNQGFANTVTIANNIFSGTMITPLHLKRVNDLTFHNNTFTGNVKYRTLHTTILSGTTTISSNKMYVTNSEYPGPSGYTTYINNSSVEAGNLIFINNFLAQMASLATSDFDNMTIANNSFASNSSHCLGVFGDTKLVSVNLQNNIFHTDSESPNLLVGQNLDLNKLTANHNAFSKEKDAIVYLENSYTWEYFDLQDWKSFSGKEANSKVVRDVYTSTSDFHTPNAFLLDGAGVPIAEVTHDIDGENRNPSTPDIGADEFTQDPNTYMDLELVEIVSPTTAPCDTSDVVLALKNNSATTITNFEIECAINGNRGNIASYNINIPSTETVLVNVTNCSIMGNTNYAKIEFFLSNPNGQLDNNYSNDHKSILNIFQLEEFPIFTENSECETDTNLIVPFMHGTTLLWSTGETTNVITVDQLGTYTVTATGPQGCQVTNSITLD</sequence>
<evidence type="ECO:0000313" key="3">
    <source>
        <dbReference type="Proteomes" id="UP001244787"/>
    </source>
</evidence>
<protein>
    <recommendedName>
        <fullName evidence="4">Right handed beta helix domain-containing protein</fullName>
    </recommendedName>
</protein>
<feature type="chain" id="PRO_5047099386" description="Right handed beta helix domain-containing protein" evidence="1">
    <location>
        <begin position="20"/>
        <end position="638"/>
    </location>
</feature>
<dbReference type="SMART" id="SM00710">
    <property type="entry name" value="PbH1"/>
    <property type="match status" value="5"/>
</dbReference>
<comment type="caution">
    <text evidence="2">The sequence shown here is derived from an EMBL/GenBank/DDBJ whole genome shotgun (WGS) entry which is preliminary data.</text>
</comment>
<dbReference type="InterPro" id="IPR006626">
    <property type="entry name" value="PbH1"/>
</dbReference>
<dbReference type="InterPro" id="IPR011050">
    <property type="entry name" value="Pectin_lyase_fold/virulence"/>
</dbReference>
<reference evidence="2 3" key="1">
    <citation type="submission" date="2023-06" db="EMBL/GenBank/DDBJ databases">
        <authorList>
            <person name="Ye Y.-Q."/>
            <person name="Du Z.-J."/>
        </authorList>
    </citation>
    <scope>NUCLEOTIDE SEQUENCE [LARGE SCALE GENOMIC DNA]</scope>
    <source>
        <strain evidence="2 3">SDUM287046</strain>
    </source>
</reference>
<feature type="signal peptide" evidence="1">
    <location>
        <begin position="1"/>
        <end position="19"/>
    </location>
</feature>
<evidence type="ECO:0000256" key="1">
    <source>
        <dbReference type="SAM" id="SignalP"/>
    </source>
</evidence>
<dbReference type="EMBL" id="JAUGQQ010000003">
    <property type="protein sequence ID" value="MDN3724207.1"/>
    <property type="molecule type" value="Genomic_DNA"/>
</dbReference>
<dbReference type="InterPro" id="IPR012334">
    <property type="entry name" value="Pectin_lyas_fold"/>
</dbReference>
<dbReference type="SUPFAM" id="SSF51126">
    <property type="entry name" value="Pectin lyase-like"/>
    <property type="match status" value="1"/>
</dbReference>
<gene>
    <name evidence="2" type="ORF">QRD02_07420</name>
</gene>
<evidence type="ECO:0000313" key="2">
    <source>
        <dbReference type="EMBL" id="MDN3724207.1"/>
    </source>
</evidence>
<organism evidence="2 3">
    <name type="scientific">Aequorivita aurantiaca</name>
    <dbReference type="NCBI Taxonomy" id="3053356"/>
    <lineage>
        <taxon>Bacteria</taxon>
        <taxon>Pseudomonadati</taxon>
        <taxon>Bacteroidota</taxon>
        <taxon>Flavobacteriia</taxon>
        <taxon>Flavobacteriales</taxon>
        <taxon>Flavobacteriaceae</taxon>
        <taxon>Aequorivita</taxon>
    </lineage>
</organism>
<evidence type="ECO:0008006" key="4">
    <source>
        <dbReference type="Google" id="ProtNLM"/>
    </source>
</evidence>
<keyword evidence="3" id="KW-1185">Reference proteome</keyword>
<dbReference type="Gene3D" id="2.160.20.10">
    <property type="entry name" value="Single-stranded right-handed beta-helix, Pectin lyase-like"/>
    <property type="match status" value="1"/>
</dbReference>
<proteinExistence type="predicted"/>
<dbReference type="RefSeq" id="WP_290254299.1">
    <property type="nucleotide sequence ID" value="NZ_JAUGQQ010000003.1"/>
</dbReference>
<dbReference type="Proteomes" id="UP001244787">
    <property type="component" value="Unassembled WGS sequence"/>
</dbReference>
<accession>A0ABT8DMD7</accession>
<name>A0ABT8DMD7_9FLAO</name>